<dbReference type="PANTHER" id="PTHR38776:SF1">
    <property type="entry name" value="MLTA-INTERACTING PROTEIN-RELATED"/>
    <property type="match status" value="1"/>
</dbReference>
<organism evidence="7 8">
    <name type="scientific">Dyella nitratireducens</name>
    <dbReference type="NCBI Taxonomy" id="1849580"/>
    <lineage>
        <taxon>Bacteria</taxon>
        <taxon>Pseudomonadati</taxon>
        <taxon>Pseudomonadota</taxon>
        <taxon>Gammaproteobacteria</taxon>
        <taxon>Lysobacterales</taxon>
        <taxon>Rhodanobacteraceae</taxon>
        <taxon>Dyella</taxon>
    </lineage>
</organism>
<proteinExistence type="inferred from homology"/>
<dbReference type="EMBL" id="BMJA01000001">
    <property type="protein sequence ID" value="GGA32012.1"/>
    <property type="molecule type" value="Genomic_DNA"/>
</dbReference>
<gene>
    <name evidence="7" type="ORF">GCM10010981_21430</name>
</gene>
<dbReference type="Pfam" id="PF06629">
    <property type="entry name" value="MipA"/>
    <property type="match status" value="1"/>
</dbReference>
<evidence type="ECO:0000256" key="4">
    <source>
        <dbReference type="ARBA" id="ARBA00023136"/>
    </source>
</evidence>
<keyword evidence="4" id="KW-0472">Membrane</keyword>
<name>A0ABQ1FWZ9_9GAMM</name>
<comment type="subcellular location">
    <subcellularLocation>
        <location evidence="1">Cell outer membrane</location>
    </subcellularLocation>
</comment>
<comment type="similarity">
    <text evidence="2">Belongs to the MipA/OmpV family.</text>
</comment>
<reference evidence="8" key="1">
    <citation type="journal article" date="2019" name="Int. J. Syst. Evol. Microbiol.">
        <title>The Global Catalogue of Microorganisms (GCM) 10K type strain sequencing project: providing services to taxonomists for standard genome sequencing and annotation.</title>
        <authorList>
            <consortium name="The Broad Institute Genomics Platform"/>
            <consortium name="The Broad Institute Genome Sequencing Center for Infectious Disease"/>
            <person name="Wu L."/>
            <person name="Ma J."/>
        </authorList>
    </citation>
    <scope>NUCLEOTIDE SEQUENCE [LARGE SCALE GENOMIC DNA]</scope>
    <source>
        <strain evidence="8">CGMCC 1.15439</strain>
    </source>
</reference>
<evidence type="ECO:0000256" key="6">
    <source>
        <dbReference type="SAM" id="SignalP"/>
    </source>
</evidence>
<evidence type="ECO:0000256" key="3">
    <source>
        <dbReference type="ARBA" id="ARBA00022729"/>
    </source>
</evidence>
<dbReference type="RefSeq" id="WP_188794181.1">
    <property type="nucleotide sequence ID" value="NZ_BMJA01000001.1"/>
</dbReference>
<keyword evidence="3 6" id="KW-0732">Signal</keyword>
<feature type="chain" id="PRO_5047044840" evidence="6">
    <location>
        <begin position="26"/>
        <end position="272"/>
    </location>
</feature>
<evidence type="ECO:0000256" key="1">
    <source>
        <dbReference type="ARBA" id="ARBA00004442"/>
    </source>
</evidence>
<evidence type="ECO:0000313" key="7">
    <source>
        <dbReference type="EMBL" id="GGA32012.1"/>
    </source>
</evidence>
<keyword evidence="8" id="KW-1185">Reference proteome</keyword>
<evidence type="ECO:0000313" key="8">
    <source>
        <dbReference type="Proteomes" id="UP000620046"/>
    </source>
</evidence>
<comment type="caution">
    <text evidence="7">The sequence shown here is derived from an EMBL/GenBank/DDBJ whole genome shotgun (WGS) entry which is preliminary data.</text>
</comment>
<sequence>MRFQRNRLQYLALLGALPWLPIVHAQSTAEGTPPNNAQAVPGATGFDGQEGASYWGLGAGIAARGLPYKGFGTRVSPVPFAFYDSRWISFVGTALDFKAWQGDGFTVSLRTKFSLFDGYTHSDAAIFHGMADRNGALWYGPHVGWRYGQFSISTDYLFSSRGQQGSLSFERGFDFGRWRIAPHVGFQYMNRKYVDYYYGVRPSEATSTRPVYDGKSTVNATAGVSATWRLDARQSIRGDVGITQFGSGITDSPLVGKKTAPSVMVGYIYRFK</sequence>
<evidence type="ECO:0000256" key="5">
    <source>
        <dbReference type="ARBA" id="ARBA00023237"/>
    </source>
</evidence>
<feature type="signal peptide" evidence="6">
    <location>
        <begin position="1"/>
        <end position="25"/>
    </location>
</feature>
<dbReference type="Proteomes" id="UP000620046">
    <property type="component" value="Unassembled WGS sequence"/>
</dbReference>
<evidence type="ECO:0000256" key="2">
    <source>
        <dbReference type="ARBA" id="ARBA00005722"/>
    </source>
</evidence>
<dbReference type="PANTHER" id="PTHR38776">
    <property type="entry name" value="MLTA-INTERACTING PROTEIN-RELATED"/>
    <property type="match status" value="1"/>
</dbReference>
<dbReference type="InterPro" id="IPR010583">
    <property type="entry name" value="MipA"/>
</dbReference>
<keyword evidence="5" id="KW-0998">Cell outer membrane</keyword>
<protein>
    <submittedName>
        <fullName evidence="7">Structural protein MipA</fullName>
    </submittedName>
</protein>
<accession>A0ABQ1FWZ9</accession>